<comment type="similarity">
    <text evidence="8">Belongs to the shikimate dehydrogenase family.</text>
</comment>
<feature type="binding site" evidence="8">
    <location>
        <position position="212"/>
    </location>
    <ligand>
        <name>NADP(+)</name>
        <dbReference type="ChEBI" id="CHEBI:58349"/>
    </ligand>
</feature>
<accession>A0A495EAE9</accession>
<keyword evidence="3 8" id="KW-0028">Amino-acid biosynthesis</keyword>
<feature type="active site" description="Proton acceptor" evidence="8">
    <location>
        <position position="68"/>
    </location>
</feature>
<dbReference type="InterPro" id="IPR041121">
    <property type="entry name" value="SDH_C"/>
</dbReference>
<evidence type="ECO:0000259" key="12">
    <source>
        <dbReference type="Pfam" id="PF18317"/>
    </source>
</evidence>
<evidence type="ECO:0000256" key="5">
    <source>
        <dbReference type="ARBA" id="ARBA00023002"/>
    </source>
</evidence>
<evidence type="ECO:0000256" key="7">
    <source>
        <dbReference type="ARBA" id="ARBA00049442"/>
    </source>
</evidence>
<evidence type="ECO:0000256" key="2">
    <source>
        <dbReference type="ARBA" id="ARBA00012962"/>
    </source>
</evidence>
<evidence type="ECO:0000313" key="13">
    <source>
        <dbReference type="EMBL" id="RKR13766.1"/>
    </source>
</evidence>
<dbReference type="HAMAP" id="MF_00222">
    <property type="entry name" value="Shikimate_DH_AroE"/>
    <property type="match status" value="1"/>
</dbReference>
<dbReference type="SUPFAM" id="SSF53223">
    <property type="entry name" value="Aminoacid dehydrogenase-like, N-terminal domain"/>
    <property type="match status" value="1"/>
</dbReference>
<dbReference type="Gene3D" id="3.40.50.720">
    <property type="entry name" value="NAD(P)-binding Rossmann-like Domain"/>
    <property type="match status" value="1"/>
</dbReference>
<evidence type="ECO:0000313" key="14">
    <source>
        <dbReference type="Proteomes" id="UP000276055"/>
    </source>
</evidence>
<dbReference type="PANTHER" id="PTHR21089">
    <property type="entry name" value="SHIKIMATE DEHYDROGENASE"/>
    <property type="match status" value="1"/>
</dbReference>
<dbReference type="OrthoDB" id="9776868at2"/>
<comment type="caution">
    <text evidence="13">The sequence shown here is derived from an EMBL/GenBank/DDBJ whole genome shotgun (WGS) entry which is preliminary data.</text>
</comment>
<dbReference type="InterPro" id="IPR036291">
    <property type="entry name" value="NAD(P)-bd_dom_sf"/>
</dbReference>
<evidence type="ECO:0000259" key="11">
    <source>
        <dbReference type="Pfam" id="PF08501"/>
    </source>
</evidence>
<evidence type="ECO:0000256" key="6">
    <source>
        <dbReference type="ARBA" id="ARBA00023141"/>
    </source>
</evidence>
<feature type="region of interest" description="Disordered" evidence="9">
    <location>
        <begin position="271"/>
        <end position="305"/>
    </location>
</feature>
<dbReference type="InterPro" id="IPR011342">
    <property type="entry name" value="Shikimate_DH"/>
</dbReference>
<dbReference type="Pfam" id="PF01488">
    <property type="entry name" value="Shikimate_DH"/>
    <property type="match status" value="1"/>
</dbReference>
<comment type="pathway">
    <text evidence="1 8">Metabolic intermediate biosynthesis; chorismate biosynthesis; chorismate from D-erythrose 4-phosphate and phosphoenolpyruvate: step 4/7.</text>
</comment>
<dbReference type="CDD" id="cd01065">
    <property type="entry name" value="NAD_bind_Shikimate_DH"/>
    <property type="match status" value="1"/>
</dbReference>
<dbReference type="Pfam" id="PF08501">
    <property type="entry name" value="Shikimate_dh_N"/>
    <property type="match status" value="1"/>
</dbReference>
<proteinExistence type="inferred from homology"/>
<evidence type="ECO:0000256" key="1">
    <source>
        <dbReference type="ARBA" id="ARBA00004871"/>
    </source>
</evidence>
<name>A0A495EAE9_9MICC</name>
<comment type="function">
    <text evidence="8">Involved in the biosynthesis of the chorismate, which leads to the biosynthesis of aromatic amino acids. Catalyzes the reversible NADPH linked reduction of 3-dehydroshikimate (DHSA) to yield shikimate (SA).</text>
</comment>
<feature type="binding site" evidence="8">
    <location>
        <position position="64"/>
    </location>
    <ligand>
        <name>shikimate</name>
        <dbReference type="ChEBI" id="CHEBI:36208"/>
    </ligand>
</feature>
<evidence type="ECO:0000256" key="9">
    <source>
        <dbReference type="SAM" id="MobiDB-lite"/>
    </source>
</evidence>
<dbReference type="AlphaFoldDB" id="A0A495EAE9"/>
<feature type="compositionally biased region" description="Low complexity" evidence="9">
    <location>
        <begin position="271"/>
        <end position="283"/>
    </location>
</feature>
<gene>
    <name evidence="8" type="primary">aroE</name>
    <name evidence="13" type="ORF">C8D78_3427</name>
</gene>
<evidence type="ECO:0000256" key="4">
    <source>
        <dbReference type="ARBA" id="ARBA00022857"/>
    </source>
</evidence>
<dbReference type="Gene3D" id="3.40.50.10860">
    <property type="entry name" value="Leucine Dehydrogenase, chain A, domain 1"/>
    <property type="match status" value="1"/>
</dbReference>
<dbReference type="InterPro" id="IPR013708">
    <property type="entry name" value="Shikimate_DH-bd_N"/>
</dbReference>
<dbReference type="PANTHER" id="PTHR21089:SF1">
    <property type="entry name" value="BIFUNCTIONAL 3-DEHYDROQUINATE DEHYDRATASE_SHIKIMATE DEHYDROGENASE, CHLOROPLASTIC"/>
    <property type="match status" value="1"/>
</dbReference>
<dbReference type="GO" id="GO:0008652">
    <property type="term" value="P:amino acid biosynthetic process"/>
    <property type="evidence" value="ECO:0007669"/>
    <property type="project" value="UniProtKB-KW"/>
</dbReference>
<feature type="domain" description="SDH C-terminal" evidence="12">
    <location>
        <begin position="235"/>
        <end position="264"/>
    </location>
</feature>
<dbReference type="InterPro" id="IPR046346">
    <property type="entry name" value="Aminoacid_DH-like_N_sf"/>
</dbReference>
<dbReference type="GO" id="GO:0009423">
    <property type="term" value="P:chorismate biosynthetic process"/>
    <property type="evidence" value="ECO:0007669"/>
    <property type="project" value="UniProtKB-UniRule"/>
</dbReference>
<reference evidence="13 14" key="1">
    <citation type="submission" date="2018-10" db="EMBL/GenBank/DDBJ databases">
        <title>Genomic Encyclopedia of Type Strains, Phase IV (KMG-IV): sequencing the most valuable type-strain genomes for metagenomic binning, comparative biology and taxonomic classification.</title>
        <authorList>
            <person name="Goeker M."/>
        </authorList>
    </citation>
    <scope>NUCLEOTIDE SEQUENCE [LARGE SCALE GENOMIC DNA]</scope>
    <source>
        <strain evidence="13 14">DSM 25586</strain>
    </source>
</reference>
<feature type="binding site" evidence="8">
    <location>
        <position position="89"/>
    </location>
    <ligand>
        <name>shikimate</name>
        <dbReference type="ChEBI" id="CHEBI:36208"/>
    </ligand>
</feature>
<feature type="domain" description="Quinate/shikimate 5-dehydrogenase/glutamyl-tRNA reductase" evidence="10">
    <location>
        <begin position="113"/>
        <end position="218"/>
    </location>
</feature>
<dbReference type="GO" id="GO:0004764">
    <property type="term" value="F:shikimate 3-dehydrogenase (NADP+) activity"/>
    <property type="evidence" value="ECO:0007669"/>
    <property type="project" value="UniProtKB-UniRule"/>
</dbReference>
<evidence type="ECO:0000256" key="3">
    <source>
        <dbReference type="ARBA" id="ARBA00022605"/>
    </source>
</evidence>
<dbReference type="SUPFAM" id="SSF51735">
    <property type="entry name" value="NAD(P)-binding Rossmann-fold domains"/>
    <property type="match status" value="1"/>
</dbReference>
<dbReference type="UniPathway" id="UPA00053">
    <property type="reaction ID" value="UER00087"/>
</dbReference>
<feature type="binding site" evidence="8">
    <location>
        <position position="235"/>
    </location>
    <ligand>
        <name>NADP(+)</name>
        <dbReference type="ChEBI" id="CHEBI:58349"/>
    </ligand>
</feature>
<dbReference type="EC" id="1.1.1.25" evidence="2 8"/>
<evidence type="ECO:0000259" key="10">
    <source>
        <dbReference type="Pfam" id="PF01488"/>
    </source>
</evidence>
<dbReference type="InterPro" id="IPR006151">
    <property type="entry name" value="Shikm_DH/Glu-tRNA_Rdtase"/>
</dbReference>
<dbReference type="NCBIfam" id="TIGR00507">
    <property type="entry name" value="aroE"/>
    <property type="match status" value="1"/>
</dbReference>
<feature type="domain" description="Shikimate dehydrogenase substrate binding N-terminal" evidence="11">
    <location>
        <begin position="21"/>
        <end position="91"/>
    </location>
</feature>
<feature type="binding site" evidence="8">
    <location>
        <begin position="127"/>
        <end position="131"/>
    </location>
    <ligand>
        <name>NADP(+)</name>
        <dbReference type="ChEBI" id="CHEBI:58349"/>
    </ligand>
</feature>
<dbReference type="RefSeq" id="WP_120955032.1">
    <property type="nucleotide sequence ID" value="NZ_RBIR01000009.1"/>
</dbReference>
<keyword evidence="6 8" id="KW-0057">Aromatic amino acid biosynthesis</keyword>
<keyword evidence="5 8" id="KW-0560">Oxidoreductase</keyword>
<comment type="catalytic activity">
    <reaction evidence="7 8">
        <text>shikimate + NADP(+) = 3-dehydroshikimate + NADPH + H(+)</text>
        <dbReference type="Rhea" id="RHEA:17737"/>
        <dbReference type="ChEBI" id="CHEBI:15378"/>
        <dbReference type="ChEBI" id="CHEBI:16630"/>
        <dbReference type="ChEBI" id="CHEBI:36208"/>
        <dbReference type="ChEBI" id="CHEBI:57783"/>
        <dbReference type="ChEBI" id="CHEBI:58349"/>
        <dbReference type="EC" id="1.1.1.25"/>
    </reaction>
</comment>
<dbReference type="Pfam" id="PF18317">
    <property type="entry name" value="SDH_C"/>
    <property type="match status" value="1"/>
</dbReference>
<dbReference type="GO" id="GO:0009073">
    <property type="term" value="P:aromatic amino acid family biosynthetic process"/>
    <property type="evidence" value="ECO:0007669"/>
    <property type="project" value="UniProtKB-KW"/>
</dbReference>
<protein>
    <recommendedName>
        <fullName evidence="2 8">Shikimate dehydrogenase (NADP(+))</fullName>
        <shortName evidence="8">SDH</shortName>
        <ecNumber evidence="2 8">1.1.1.25</ecNumber>
    </recommendedName>
</protein>
<dbReference type="InterPro" id="IPR022893">
    <property type="entry name" value="Shikimate_DH_fam"/>
</dbReference>
<dbReference type="GO" id="GO:0050661">
    <property type="term" value="F:NADP binding"/>
    <property type="evidence" value="ECO:0007669"/>
    <property type="project" value="InterPro"/>
</dbReference>
<feature type="binding site" evidence="8">
    <location>
        <position position="104"/>
    </location>
    <ligand>
        <name>shikimate</name>
        <dbReference type="ChEBI" id="CHEBI:36208"/>
    </ligand>
</feature>
<evidence type="ECO:0000256" key="8">
    <source>
        <dbReference type="HAMAP-Rule" id="MF_00222"/>
    </source>
</evidence>
<keyword evidence="4 8" id="KW-0521">NADP</keyword>
<comment type="subunit">
    <text evidence="8">Homodimer.</text>
</comment>
<organism evidence="13 14">
    <name type="scientific">Arthrobacter oryzae</name>
    <dbReference type="NCBI Taxonomy" id="409290"/>
    <lineage>
        <taxon>Bacteria</taxon>
        <taxon>Bacillati</taxon>
        <taxon>Actinomycetota</taxon>
        <taxon>Actinomycetes</taxon>
        <taxon>Micrococcales</taxon>
        <taxon>Micrococcaceae</taxon>
        <taxon>Arthrobacter</taxon>
    </lineage>
</organism>
<dbReference type="GO" id="GO:0019632">
    <property type="term" value="P:shikimate metabolic process"/>
    <property type="evidence" value="ECO:0007669"/>
    <property type="project" value="InterPro"/>
</dbReference>
<sequence>MITASTRICGSFALPNRSTPVPVMHNAAFNALGIDFRYFAFEPRDIDAAMNAVRSLDFVGATVSKPYKQTVIPCLDEIDPVAAAIGAVNVVHNQDGRLVGYNSDWIGAVAALNDHGDLRDARIGVLGAGGAARAIAYGLVKSGADVTIFNRSSATGTALPDDLSVTYGGSLEDAGTAAREVIINATSSGHGNDDDVPVPAAAFSATRVVMDIVVRPTVSPFLARASHSGASVIDGVRMLVLQGAFAFEKFTGVPAPVDVMQNAVVEALSKSSPSPALRPSLLKESPTMTTTTSLVPVHAEAQRSR</sequence>
<feature type="binding site" evidence="8">
    <location>
        <position position="242"/>
    </location>
    <ligand>
        <name>shikimate</name>
        <dbReference type="ChEBI" id="CHEBI:36208"/>
    </ligand>
</feature>
<dbReference type="EMBL" id="RBIR01000009">
    <property type="protein sequence ID" value="RKR13766.1"/>
    <property type="molecule type" value="Genomic_DNA"/>
</dbReference>
<dbReference type="Proteomes" id="UP000276055">
    <property type="component" value="Unassembled WGS sequence"/>
</dbReference>
<comment type="caution">
    <text evidence="8">Lacks conserved residue(s) required for the propagation of feature annotation.</text>
</comment>